<name>A0ABW4W4Y6_9BACI</name>
<comment type="caution">
    <text evidence="1">The sequence shown here is derived from an EMBL/GenBank/DDBJ whole genome shotgun (WGS) entry which is preliminary data.</text>
</comment>
<dbReference type="Proteomes" id="UP001597383">
    <property type="component" value="Unassembled WGS sequence"/>
</dbReference>
<sequence>MILEFIDGPLNGESWEKLCNSCYRNKYQDEHFTEIPAVHNGDAGIEGFTRTGRVYQCYCPEREYSDDELHNHLRDKMTKDINKLISLKYAERLKELGVPRIKEWHFVIPQYKDSRILKHAETKRKEVLEIKKEQPKNYEYIDDEFVIIIKQAEDLKVELSRIIRTSLSDMKLNLAIYHTSSPDWSKCDSEKVSNIKRKVKAIMGGVDESDSDYNDIVDTYIDSYIKGIEILRVLRVSFAEVYEDIYILEQSYKKQVSLKTKMNTDSSINARLFNEILDDFQSKLEQQFTYLNTASVMELKIDLISGWLADCSMEFRSR</sequence>
<evidence type="ECO:0000313" key="2">
    <source>
        <dbReference type="Proteomes" id="UP001597383"/>
    </source>
</evidence>
<protein>
    <submittedName>
        <fullName evidence="1">Uncharacterized protein</fullName>
    </submittedName>
</protein>
<gene>
    <name evidence="1" type="ORF">ACFSJF_20290</name>
</gene>
<proteinExistence type="predicted"/>
<keyword evidence="2" id="KW-1185">Reference proteome</keyword>
<reference evidence="2" key="1">
    <citation type="journal article" date="2019" name="Int. J. Syst. Evol. Microbiol.">
        <title>The Global Catalogue of Microorganisms (GCM) 10K type strain sequencing project: providing services to taxonomists for standard genome sequencing and annotation.</title>
        <authorList>
            <consortium name="The Broad Institute Genomics Platform"/>
            <consortium name="The Broad Institute Genome Sequencing Center for Infectious Disease"/>
            <person name="Wu L."/>
            <person name="Ma J."/>
        </authorList>
    </citation>
    <scope>NUCLEOTIDE SEQUENCE [LARGE SCALE GENOMIC DNA]</scope>
    <source>
        <strain evidence="2">R28</strain>
    </source>
</reference>
<accession>A0ABW4W4Y6</accession>
<organism evidence="1 2">
    <name type="scientific">Ornithinibacillus salinisoli</name>
    <dbReference type="NCBI Taxonomy" id="1848459"/>
    <lineage>
        <taxon>Bacteria</taxon>
        <taxon>Bacillati</taxon>
        <taxon>Bacillota</taxon>
        <taxon>Bacilli</taxon>
        <taxon>Bacillales</taxon>
        <taxon>Bacillaceae</taxon>
        <taxon>Ornithinibacillus</taxon>
    </lineage>
</organism>
<dbReference type="EMBL" id="JBHUHQ010000040">
    <property type="protein sequence ID" value="MFD2046612.1"/>
    <property type="molecule type" value="Genomic_DNA"/>
</dbReference>
<dbReference type="RefSeq" id="WP_377558661.1">
    <property type="nucleotide sequence ID" value="NZ_JBHUHQ010000040.1"/>
</dbReference>
<evidence type="ECO:0000313" key="1">
    <source>
        <dbReference type="EMBL" id="MFD2046612.1"/>
    </source>
</evidence>